<feature type="compositionally biased region" description="Gly residues" evidence="2">
    <location>
        <begin position="630"/>
        <end position="650"/>
    </location>
</feature>
<feature type="region of interest" description="Disordered" evidence="2">
    <location>
        <begin position="470"/>
        <end position="658"/>
    </location>
</feature>
<feature type="region of interest" description="Disordered" evidence="2">
    <location>
        <begin position="1"/>
        <end position="22"/>
    </location>
</feature>
<protein>
    <submittedName>
        <fullName evidence="3">Uncharacterized protein</fullName>
    </submittedName>
</protein>
<feature type="compositionally biased region" description="Polar residues" evidence="2">
    <location>
        <begin position="497"/>
        <end position="514"/>
    </location>
</feature>
<organism evidence="3 4">
    <name type="scientific">Polarella glacialis</name>
    <name type="common">Dinoflagellate</name>
    <dbReference type="NCBI Taxonomy" id="89957"/>
    <lineage>
        <taxon>Eukaryota</taxon>
        <taxon>Sar</taxon>
        <taxon>Alveolata</taxon>
        <taxon>Dinophyceae</taxon>
        <taxon>Suessiales</taxon>
        <taxon>Suessiaceae</taxon>
        <taxon>Polarella</taxon>
    </lineage>
</organism>
<keyword evidence="1" id="KW-0175">Coiled coil</keyword>
<name>A0A813JYQ4_POLGL</name>
<reference evidence="3" key="1">
    <citation type="submission" date="2021-02" db="EMBL/GenBank/DDBJ databases">
        <authorList>
            <person name="Dougan E. K."/>
            <person name="Rhodes N."/>
            <person name="Thang M."/>
            <person name="Chan C."/>
        </authorList>
    </citation>
    <scope>NUCLEOTIDE SEQUENCE</scope>
</reference>
<dbReference type="Proteomes" id="UP000626109">
    <property type="component" value="Unassembled WGS sequence"/>
</dbReference>
<proteinExistence type="predicted"/>
<feature type="compositionally biased region" description="Polar residues" evidence="2">
    <location>
        <begin position="8"/>
        <end position="21"/>
    </location>
</feature>
<gene>
    <name evidence="3" type="ORF">PGLA2088_LOCUS24776</name>
</gene>
<feature type="non-terminal residue" evidence="3">
    <location>
        <position position="1"/>
    </location>
</feature>
<comment type="caution">
    <text evidence="3">The sequence shown here is derived from an EMBL/GenBank/DDBJ whole genome shotgun (WGS) entry which is preliminary data.</text>
</comment>
<dbReference type="AlphaFoldDB" id="A0A813JYQ4"/>
<evidence type="ECO:0000313" key="3">
    <source>
        <dbReference type="EMBL" id="CAE8686031.1"/>
    </source>
</evidence>
<feature type="compositionally biased region" description="Polar residues" evidence="2">
    <location>
        <begin position="579"/>
        <end position="594"/>
    </location>
</feature>
<evidence type="ECO:0000256" key="1">
    <source>
        <dbReference type="SAM" id="Coils"/>
    </source>
</evidence>
<evidence type="ECO:0000256" key="2">
    <source>
        <dbReference type="SAM" id="MobiDB-lite"/>
    </source>
</evidence>
<dbReference type="EMBL" id="CAJNNW010026525">
    <property type="protein sequence ID" value="CAE8686031.1"/>
    <property type="molecule type" value="Genomic_DNA"/>
</dbReference>
<sequence>EQVKPSASKESSSEGIDNSRSPAALDAEKLRFLQKVNEKRYVADLEKEICHGLKQHWMVQKDLLSFKDSILREAWEVVNEGFLKREFRRFRKAEASKAEMVRQSRELQTAYLREITALKDQIRVLPEGTHQACDVTHLEPLKLVDPEMRPLVEACVQERIRQFITEAHRQDSDLGNTIKDWMAKERLEWQAKAKLAEEEVKRLFEKDLAAESVLAKAERATAGLRVELNASMIETAELSHRVDELEAEVEELTNPKATRAVSKEVKKRLDELTSAKDQEVKLRLTAEAEVQRLTFEVARRPLSADSHSDLPMVQNTVPSLSKGLRQIRSNSSAAELLGHVWELQDLMESEPAFAVDLHKVLEQLSERLDADAMEAAFKSKPRPTAAAVELLAHRVRASRREGALLRRCCLSLAEAVLDCRQLLQDGGQALEKVTKGTDDALAAHKALLLESSSGGIMNVRAQEDPRRRALQAAAAVAAGGPAIKDDQVGPKPDVKKSSASSKPNPVPGRSTTCPSVLPFDRPGSPSDDAPNFGMDSLTLGSKMQKPDGKKSSASPMQVGGRSITGPARLAFDNEGDASRSLSANFGTDSMNLGSQALDGPRAQSSADGGAVRKTRSGGGVAMKRIPTGDLTGGLTGGGARGSSKPPGGGNFVIPKRIG</sequence>
<feature type="compositionally biased region" description="Basic and acidic residues" evidence="2">
    <location>
        <begin position="483"/>
        <end position="496"/>
    </location>
</feature>
<accession>A0A813JYQ4</accession>
<feature type="coiled-coil region" evidence="1">
    <location>
        <begin position="186"/>
        <end position="248"/>
    </location>
</feature>
<evidence type="ECO:0000313" key="4">
    <source>
        <dbReference type="Proteomes" id="UP000626109"/>
    </source>
</evidence>
<feature type="compositionally biased region" description="Low complexity" evidence="2">
    <location>
        <begin position="470"/>
        <end position="482"/>
    </location>
</feature>